<organism evidence="1 2">
    <name type="scientific">Stieleria varia</name>
    <dbReference type="NCBI Taxonomy" id="2528005"/>
    <lineage>
        <taxon>Bacteria</taxon>
        <taxon>Pseudomonadati</taxon>
        <taxon>Planctomycetota</taxon>
        <taxon>Planctomycetia</taxon>
        <taxon>Pirellulales</taxon>
        <taxon>Pirellulaceae</taxon>
        <taxon>Stieleria</taxon>
    </lineage>
</organism>
<dbReference type="AlphaFoldDB" id="A0A5C6AYM7"/>
<keyword evidence="2" id="KW-1185">Reference proteome</keyword>
<name>A0A5C6AYM7_9BACT</name>
<dbReference type="InterPro" id="IPR035948">
    <property type="entry name" value="YwqG-like_sf"/>
</dbReference>
<protein>
    <submittedName>
        <fullName evidence="1">Uncharacterized protein</fullName>
    </submittedName>
</protein>
<comment type="caution">
    <text evidence="1">The sequence shown here is derived from an EMBL/GenBank/DDBJ whole genome shotgun (WGS) entry which is preliminary data.</text>
</comment>
<evidence type="ECO:0000313" key="1">
    <source>
        <dbReference type="EMBL" id="TWU05083.1"/>
    </source>
</evidence>
<dbReference type="SUPFAM" id="SSF103032">
    <property type="entry name" value="Hypothetical protein YwqG"/>
    <property type="match status" value="1"/>
</dbReference>
<reference evidence="1 2" key="1">
    <citation type="submission" date="2019-02" db="EMBL/GenBank/DDBJ databases">
        <title>Deep-cultivation of Planctomycetes and their phenomic and genomic characterization uncovers novel biology.</title>
        <authorList>
            <person name="Wiegand S."/>
            <person name="Jogler M."/>
            <person name="Boedeker C."/>
            <person name="Pinto D."/>
            <person name="Vollmers J."/>
            <person name="Rivas-Marin E."/>
            <person name="Kohn T."/>
            <person name="Peeters S.H."/>
            <person name="Heuer A."/>
            <person name="Rast P."/>
            <person name="Oberbeckmann S."/>
            <person name="Bunk B."/>
            <person name="Jeske O."/>
            <person name="Meyerdierks A."/>
            <person name="Storesund J.E."/>
            <person name="Kallscheuer N."/>
            <person name="Luecker S."/>
            <person name="Lage O.M."/>
            <person name="Pohl T."/>
            <person name="Merkel B.J."/>
            <person name="Hornburger P."/>
            <person name="Mueller R.-W."/>
            <person name="Bruemmer F."/>
            <person name="Labrenz M."/>
            <person name="Spormann A.M."/>
            <person name="Op Den Camp H."/>
            <person name="Overmann J."/>
            <person name="Amann R."/>
            <person name="Jetten M.S.M."/>
            <person name="Mascher T."/>
            <person name="Medema M.H."/>
            <person name="Devos D.P."/>
            <person name="Kaster A.-K."/>
            <person name="Ovreas L."/>
            <person name="Rohde M."/>
            <person name="Galperin M.Y."/>
            <person name="Jogler C."/>
        </authorList>
    </citation>
    <scope>NUCLEOTIDE SEQUENCE [LARGE SCALE GENOMIC DNA]</scope>
    <source>
        <strain evidence="1 2">Pla52n</strain>
    </source>
</reference>
<accession>A0A5C6AYM7</accession>
<dbReference type="Gene3D" id="2.30.320.10">
    <property type="entry name" value="YwqG-like"/>
    <property type="match status" value="1"/>
</dbReference>
<sequence>MAHLASRRPPTQTPKAKSHFRVTNSTPVPFFFLLFFLVHLVSINTALADEPGKMKIQPVNHNTVLSLIQGIEDLEQREFDLGQLKKITSDLGPPAFADYYIFEKGAGDCDFCTKLGGLPFVDNRFSWPVVNNKPMTFVAQLYLGESWDILNARQGNRTFAFDVISIFAESTFPDGSSHSIRVYGSNSRTGKRASASEVPDGVRVLTEARGKRFRLSIFPNAQHKGVFVNNHIDIDIAFPRGSFVSCYTKNIQPSDWRANEINEQGSGVAVFFGIDFVNLPELGLNLPKLLQGVHPIDRNWLSLGGGQVIVSSSSGELSSFFQR</sequence>
<gene>
    <name evidence="1" type="ORF">Pla52n_31290</name>
</gene>
<proteinExistence type="predicted"/>
<dbReference type="EMBL" id="SJPN01000003">
    <property type="protein sequence ID" value="TWU05083.1"/>
    <property type="molecule type" value="Genomic_DNA"/>
</dbReference>
<dbReference type="Proteomes" id="UP000320176">
    <property type="component" value="Unassembled WGS sequence"/>
</dbReference>
<dbReference type="Pfam" id="PF09234">
    <property type="entry name" value="DUF1963"/>
    <property type="match status" value="1"/>
</dbReference>
<dbReference type="InterPro" id="IPR015315">
    <property type="entry name" value="DUF1963"/>
</dbReference>
<evidence type="ECO:0000313" key="2">
    <source>
        <dbReference type="Proteomes" id="UP000320176"/>
    </source>
</evidence>